<evidence type="ECO:0000313" key="2">
    <source>
        <dbReference type="Proteomes" id="UP000317238"/>
    </source>
</evidence>
<accession>A0A5C5Y5J3</accession>
<dbReference type="EMBL" id="SJPL01000001">
    <property type="protein sequence ID" value="TWT70394.1"/>
    <property type="molecule type" value="Genomic_DNA"/>
</dbReference>
<comment type="caution">
    <text evidence="1">The sequence shown here is derived from an EMBL/GenBank/DDBJ whole genome shotgun (WGS) entry which is preliminary data.</text>
</comment>
<dbReference type="Proteomes" id="UP000317238">
    <property type="component" value="Unassembled WGS sequence"/>
</dbReference>
<evidence type="ECO:0000313" key="1">
    <source>
        <dbReference type="EMBL" id="TWT70394.1"/>
    </source>
</evidence>
<gene>
    <name evidence="1" type="ORF">Pan14r_27000</name>
</gene>
<name>A0A5C5Y5J3_9PLAN</name>
<sequence length="460" mass="51524">MVKYGAGYEIRTFRSFGPVVFSLRSGFAILPSCGPDTLETRTFDRRCIPMNWQTLTRMLWVAITLPLPAAVGERVDLYVGGGVTGQTKVVSDDNDRQQVWVKTDPDLVLVLPKSRVRSIEPADKLAAYERFAGQTGQDAERHYKLSVWCKTNHLPEQSRYHLQRAITLNPDHVAARASLGYKQINGRWTLFTDLQRSRGLVHVGGNLWKAPEQISREEVRKETDKTAKLWKRKLSQMLAALSREEPDAWANLEAIDDPLAADAIAEQLEKSRGGRQPRRLRSLWVRLLGKLDHPSARKALVRAGLEEPDRRLQQDILEQLQTNGRSSAVASYTDVLVKAAAGKHPDAKGVSLAATALQSFVDPEMALVWVDALVTEHIRAAPQQPGMTFGFGDTGANGMQAGSAAKAEIRRSQNGEVRNLLRMIEPEADYGFDENAWRRHFALQRSRYQGDLRRDGEGVR</sequence>
<protein>
    <recommendedName>
        <fullName evidence="3">HEAT repeat domain-containing protein</fullName>
    </recommendedName>
</protein>
<evidence type="ECO:0008006" key="3">
    <source>
        <dbReference type="Google" id="ProtNLM"/>
    </source>
</evidence>
<organism evidence="1 2">
    <name type="scientific">Crateriforma conspicua</name>
    <dbReference type="NCBI Taxonomy" id="2527996"/>
    <lineage>
        <taxon>Bacteria</taxon>
        <taxon>Pseudomonadati</taxon>
        <taxon>Planctomycetota</taxon>
        <taxon>Planctomycetia</taxon>
        <taxon>Planctomycetales</taxon>
        <taxon>Planctomycetaceae</taxon>
        <taxon>Crateriforma</taxon>
    </lineage>
</organism>
<dbReference type="AlphaFoldDB" id="A0A5C5Y5J3"/>
<keyword evidence="2" id="KW-1185">Reference proteome</keyword>
<reference evidence="1 2" key="1">
    <citation type="submission" date="2019-02" db="EMBL/GenBank/DDBJ databases">
        <title>Deep-cultivation of Planctomycetes and their phenomic and genomic characterization uncovers novel biology.</title>
        <authorList>
            <person name="Wiegand S."/>
            <person name="Jogler M."/>
            <person name="Boedeker C."/>
            <person name="Pinto D."/>
            <person name="Vollmers J."/>
            <person name="Rivas-Marin E."/>
            <person name="Kohn T."/>
            <person name="Peeters S.H."/>
            <person name="Heuer A."/>
            <person name="Rast P."/>
            <person name="Oberbeckmann S."/>
            <person name="Bunk B."/>
            <person name="Jeske O."/>
            <person name="Meyerdierks A."/>
            <person name="Storesund J.E."/>
            <person name="Kallscheuer N."/>
            <person name="Luecker S."/>
            <person name="Lage O.M."/>
            <person name="Pohl T."/>
            <person name="Merkel B.J."/>
            <person name="Hornburger P."/>
            <person name="Mueller R.-W."/>
            <person name="Bruemmer F."/>
            <person name="Labrenz M."/>
            <person name="Spormann A.M."/>
            <person name="Op Den Camp H."/>
            <person name="Overmann J."/>
            <person name="Amann R."/>
            <person name="Jetten M.S.M."/>
            <person name="Mascher T."/>
            <person name="Medema M.H."/>
            <person name="Devos D.P."/>
            <person name="Kaster A.-K."/>
            <person name="Ovreas L."/>
            <person name="Rohde M."/>
            <person name="Galperin M.Y."/>
            <person name="Jogler C."/>
        </authorList>
    </citation>
    <scope>NUCLEOTIDE SEQUENCE [LARGE SCALE GENOMIC DNA]</scope>
    <source>
        <strain evidence="1 2">Pan14r</strain>
    </source>
</reference>
<proteinExistence type="predicted"/>